<evidence type="ECO:0000313" key="8">
    <source>
        <dbReference type="Proteomes" id="UP001144204"/>
    </source>
</evidence>
<dbReference type="InterPro" id="IPR003593">
    <property type="entry name" value="AAA+_ATPase"/>
</dbReference>
<accession>A0A9W6B0B9</accession>
<keyword evidence="3" id="KW-0547">Nucleotide-binding</keyword>
<organism evidence="7 8">
    <name type="scientific">Philodulcilactobacillus myokoensis</name>
    <dbReference type="NCBI Taxonomy" id="2929573"/>
    <lineage>
        <taxon>Bacteria</taxon>
        <taxon>Bacillati</taxon>
        <taxon>Bacillota</taxon>
        <taxon>Bacilli</taxon>
        <taxon>Lactobacillales</taxon>
        <taxon>Lactobacillaceae</taxon>
        <taxon>Philodulcilactobacillus</taxon>
    </lineage>
</organism>
<keyword evidence="2" id="KW-0813">Transport</keyword>
<dbReference type="EMBL" id="BRPL01000002">
    <property type="protein sequence ID" value="GLB46246.1"/>
    <property type="molecule type" value="Genomic_DNA"/>
</dbReference>
<dbReference type="PANTHER" id="PTHR42798">
    <property type="entry name" value="LIPOPROTEIN-RELEASING SYSTEM ATP-BINDING PROTEIN LOLD"/>
    <property type="match status" value="1"/>
</dbReference>
<dbReference type="InterPro" id="IPR017871">
    <property type="entry name" value="ABC_transporter-like_CS"/>
</dbReference>
<dbReference type="PROSITE" id="PS00211">
    <property type="entry name" value="ABC_TRANSPORTER_1"/>
    <property type="match status" value="1"/>
</dbReference>
<reference evidence="7" key="2">
    <citation type="journal article" date="2023" name="PLoS ONE">
        <title>Philodulcilactobacillus myokoensis gen. nov., sp. nov., a fructophilic, acidophilic, and agar-phobic lactic acid bacterium isolated from fermented vegetable extracts.</title>
        <authorList>
            <person name="Kouya T."/>
            <person name="Ishiyama Y."/>
            <person name="Ohashi S."/>
            <person name="Kumakubo R."/>
            <person name="Yamazaki T."/>
            <person name="Otaki T."/>
        </authorList>
    </citation>
    <scope>NUCLEOTIDE SEQUENCE</scope>
    <source>
        <strain evidence="7">WR16-4</strain>
    </source>
</reference>
<dbReference type="GO" id="GO:0098796">
    <property type="term" value="C:membrane protein complex"/>
    <property type="evidence" value="ECO:0007669"/>
    <property type="project" value="UniProtKB-ARBA"/>
</dbReference>
<dbReference type="GO" id="GO:0005524">
    <property type="term" value="F:ATP binding"/>
    <property type="evidence" value="ECO:0007669"/>
    <property type="project" value="UniProtKB-KW"/>
</dbReference>
<gene>
    <name evidence="7" type="ORF">WR164_02250</name>
</gene>
<comment type="similarity">
    <text evidence="1">Belongs to the ABC transporter superfamily.</text>
</comment>
<name>A0A9W6B0B9_9LACO</name>
<dbReference type="FunFam" id="3.40.50.300:FF:000032">
    <property type="entry name" value="Export ABC transporter ATP-binding protein"/>
    <property type="match status" value="1"/>
</dbReference>
<evidence type="ECO:0000256" key="3">
    <source>
        <dbReference type="ARBA" id="ARBA00022741"/>
    </source>
</evidence>
<evidence type="ECO:0000256" key="5">
    <source>
        <dbReference type="ARBA" id="ARBA00022970"/>
    </source>
</evidence>
<evidence type="ECO:0000256" key="2">
    <source>
        <dbReference type="ARBA" id="ARBA00022448"/>
    </source>
</evidence>
<keyword evidence="4 7" id="KW-0067">ATP-binding</keyword>
<dbReference type="Gene3D" id="3.40.50.300">
    <property type="entry name" value="P-loop containing nucleotide triphosphate hydrolases"/>
    <property type="match status" value="1"/>
</dbReference>
<evidence type="ECO:0000256" key="1">
    <source>
        <dbReference type="ARBA" id="ARBA00005417"/>
    </source>
</evidence>
<dbReference type="GO" id="GO:0006865">
    <property type="term" value="P:amino acid transport"/>
    <property type="evidence" value="ECO:0007669"/>
    <property type="project" value="UniProtKB-KW"/>
</dbReference>
<dbReference type="PROSITE" id="PS50893">
    <property type="entry name" value="ABC_TRANSPORTER_2"/>
    <property type="match status" value="1"/>
</dbReference>
<evidence type="ECO:0000313" key="7">
    <source>
        <dbReference type="EMBL" id="GLB46246.1"/>
    </source>
</evidence>
<evidence type="ECO:0000259" key="6">
    <source>
        <dbReference type="PROSITE" id="PS50893"/>
    </source>
</evidence>
<dbReference type="InterPro" id="IPR017911">
    <property type="entry name" value="MacB-like_ATP-bd"/>
</dbReference>
<dbReference type="Proteomes" id="UP001144204">
    <property type="component" value="Unassembled WGS sequence"/>
</dbReference>
<dbReference type="InterPro" id="IPR027417">
    <property type="entry name" value="P-loop_NTPase"/>
</dbReference>
<comment type="caution">
    <text evidence="7">The sequence shown here is derived from an EMBL/GenBank/DDBJ whole genome shotgun (WGS) entry which is preliminary data.</text>
</comment>
<feature type="domain" description="ABC transporter" evidence="6">
    <location>
        <begin position="4"/>
        <end position="223"/>
    </location>
</feature>
<sequence>MSTIEMKNISKIYQNGTTKTYALKDIQFKADNGNFITITGPSGAGKSTFLEIIGGLLTPTSGKLLINHHSYQNLNKKEKEKFRLNTLGFILQSYNLLPYLKVEEQFQLVHKVKKDNNVGPKLWKWIVDELGIQKLNQQYPDELSGGQKQRVAIARALYTNPQIILADEPTASLDSARAFKVMKMFKQLAQKDNKLIIVVTHDLRLTQFADQHYQIIDGQITKA</sequence>
<dbReference type="PANTHER" id="PTHR42798:SF6">
    <property type="entry name" value="CELL DIVISION ATP-BINDING PROTEIN FTSE"/>
    <property type="match status" value="1"/>
</dbReference>
<evidence type="ECO:0000256" key="4">
    <source>
        <dbReference type="ARBA" id="ARBA00022840"/>
    </source>
</evidence>
<dbReference type="RefSeq" id="WP_286135702.1">
    <property type="nucleotide sequence ID" value="NZ_BRPL01000002.1"/>
</dbReference>
<dbReference type="AlphaFoldDB" id="A0A9W6B0B9"/>
<keyword evidence="8" id="KW-1185">Reference proteome</keyword>
<dbReference type="CDD" id="cd03255">
    <property type="entry name" value="ABC_MJ0796_LolCDE_FtsE"/>
    <property type="match status" value="1"/>
</dbReference>
<dbReference type="GO" id="GO:0022857">
    <property type="term" value="F:transmembrane transporter activity"/>
    <property type="evidence" value="ECO:0007669"/>
    <property type="project" value="UniProtKB-ARBA"/>
</dbReference>
<keyword evidence="5" id="KW-0029">Amino-acid transport</keyword>
<proteinExistence type="inferred from homology"/>
<dbReference type="Pfam" id="PF00005">
    <property type="entry name" value="ABC_tran"/>
    <property type="match status" value="1"/>
</dbReference>
<dbReference type="SMART" id="SM00382">
    <property type="entry name" value="AAA"/>
    <property type="match status" value="1"/>
</dbReference>
<dbReference type="GO" id="GO:0016887">
    <property type="term" value="F:ATP hydrolysis activity"/>
    <property type="evidence" value="ECO:0007669"/>
    <property type="project" value="InterPro"/>
</dbReference>
<reference evidence="7" key="1">
    <citation type="submission" date="2022-07" db="EMBL/GenBank/DDBJ databases">
        <authorList>
            <person name="Kouya T."/>
            <person name="Ishiyama Y."/>
        </authorList>
    </citation>
    <scope>NUCLEOTIDE SEQUENCE</scope>
    <source>
        <strain evidence="7">WR16-4</strain>
    </source>
</reference>
<dbReference type="SUPFAM" id="SSF52540">
    <property type="entry name" value="P-loop containing nucleoside triphosphate hydrolases"/>
    <property type="match status" value="1"/>
</dbReference>
<protein>
    <submittedName>
        <fullName evidence="7">ABC transporter ATP-binding protein</fullName>
    </submittedName>
</protein>
<dbReference type="InterPro" id="IPR003439">
    <property type="entry name" value="ABC_transporter-like_ATP-bd"/>
</dbReference>